<name>A0A1I3GZ00_9PLAN</name>
<dbReference type="Pfam" id="PF14792">
    <property type="entry name" value="DNA_pol_B_palm"/>
    <property type="match status" value="1"/>
</dbReference>
<feature type="domain" description="DNA-directed DNA polymerase X" evidence="24">
    <location>
        <begin position="1"/>
        <end position="315"/>
    </location>
</feature>
<comment type="catalytic activity">
    <reaction evidence="18">
        <text>2'-deoxyribonucleotide-(2'-deoxyribose 5'-phosphate)-2'-deoxyribonucleotide-DNA = a 3'-end 2'-deoxyribonucleotide-(2,3-dehydro-2,3-deoxyribose 5'-phosphate)-DNA + a 5'-end 5'-phospho-2'-deoxyribonucleoside-DNA + H(+)</text>
        <dbReference type="Rhea" id="RHEA:66592"/>
        <dbReference type="Rhea" id="RHEA-COMP:13180"/>
        <dbReference type="Rhea" id="RHEA-COMP:16897"/>
        <dbReference type="Rhea" id="RHEA-COMP:17067"/>
        <dbReference type="ChEBI" id="CHEBI:15378"/>
        <dbReference type="ChEBI" id="CHEBI:136412"/>
        <dbReference type="ChEBI" id="CHEBI:157695"/>
        <dbReference type="ChEBI" id="CHEBI:167181"/>
        <dbReference type="EC" id="4.2.99.18"/>
    </reaction>
</comment>
<dbReference type="EC" id="4.2.99.18" evidence="4"/>
<evidence type="ECO:0000256" key="14">
    <source>
        <dbReference type="ARBA" id="ARBA00023053"/>
    </source>
</evidence>
<evidence type="ECO:0000256" key="13">
    <source>
        <dbReference type="ARBA" id="ARBA00022932"/>
    </source>
</evidence>
<proteinExistence type="predicted"/>
<evidence type="ECO:0000259" key="22">
    <source>
        <dbReference type="SMART" id="SM00278"/>
    </source>
</evidence>
<evidence type="ECO:0000256" key="6">
    <source>
        <dbReference type="ARBA" id="ARBA00022481"/>
    </source>
</evidence>
<keyword evidence="8" id="KW-0808">Transferase</keyword>
<dbReference type="InterPro" id="IPR027421">
    <property type="entry name" value="DNA_pol_lamdba_lyase_dom_sf"/>
</dbReference>
<keyword evidence="15" id="KW-0234">DNA repair</keyword>
<dbReference type="SUPFAM" id="SSF89550">
    <property type="entry name" value="PHP domain-like"/>
    <property type="match status" value="1"/>
</dbReference>
<evidence type="ECO:0000256" key="5">
    <source>
        <dbReference type="ARBA" id="ARBA00020020"/>
    </source>
</evidence>
<feature type="domain" description="Helix-hairpin-helix DNA-binding motif class 1" evidence="22">
    <location>
        <begin position="128"/>
        <end position="147"/>
    </location>
</feature>
<evidence type="ECO:0000256" key="11">
    <source>
        <dbReference type="ARBA" id="ARBA00022763"/>
    </source>
</evidence>
<dbReference type="AlphaFoldDB" id="A0A1I3GZ00"/>
<evidence type="ECO:0000256" key="21">
    <source>
        <dbReference type="ARBA" id="ARBA00049244"/>
    </source>
</evidence>
<dbReference type="GO" id="GO:0006281">
    <property type="term" value="P:DNA repair"/>
    <property type="evidence" value="ECO:0007669"/>
    <property type="project" value="UniProtKB-KW"/>
</dbReference>
<dbReference type="SMART" id="SM00481">
    <property type="entry name" value="POLIIIAc"/>
    <property type="match status" value="1"/>
</dbReference>
<dbReference type="InterPro" id="IPR002054">
    <property type="entry name" value="DNA-dir_DNA_pol_X"/>
</dbReference>
<dbReference type="GO" id="GO:0008270">
    <property type="term" value="F:zinc ion binding"/>
    <property type="evidence" value="ECO:0007669"/>
    <property type="project" value="TreeGrafter"/>
</dbReference>
<dbReference type="SUPFAM" id="SSF81301">
    <property type="entry name" value="Nucleotidyltransferase"/>
    <property type="match status" value="1"/>
</dbReference>
<dbReference type="GO" id="GO:0003677">
    <property type="term" value="F:DNA binding"/>
    <property type="evidence" value="ECO:0007669"/>
    <property type="project" value="InterPro"/>
</dbReference>
<dbReference type="InterPro" id="IPR029398">
    <property type="entry name" value="PolB_thumb"/>
</dbReference>
<evidence type="ECO:0000256" key="17">
    <source>
        <dbReference type="ARBA" id="ARBA00035726"/>
    </source>
</evidence>
<dbReference type="CDD" id="cd07436">
    <property type="entry name" value="PHP_PolX"/>
    <property type="match status" value="1"/>
</dbReference>
<evidence type="ECO:0000313" key="25">
    <source>
        <dbReference type="EMBL" id="SFI28532.1"/>
    </source>
</evidence>
<dbReference type="OrthoDB" id="9808747at2"/>
<evidence type="ECO:0000256" key="18">
    <source>
        <dbReference type="ARBA" id="ARBA00044632"/>
    </source>
</evidence>
<dbReference type="InterPro" id="IPR003141">
    <property type="entry name" value="Pol/His_phosphatase_N"/>
</dbReference>
<evidence type="ECO:0000259" key="24">
    <source>
        <dbReference type="SMART" id="SM00483"/>
    </source>
</evidence>
<keyword evidence="7" id="KW-0237">DNA synthesis</keyword>
<dbReference type="Gene3D" id="3.30.210.10">
    <property type="entry name" value="DNA polymerase, thumb domain"/>
    <property type="match status" value="1"/>
</dbReference>
<feature type="domain" description="Helix-hairpin-helix DNA-binding motif class 1" evidence="22">
    <location>
        <begin position="53"/>
        <end position="72"/>
    </location>
</feature>
<dbReference type="Gene3D" id="1.10.150.110">
    <property type="entry name" value="DNA polymerase beta, N-terminal domain-like"/>
    <property type="match status" value="1"/>
</dbReference>
<evidence type="ECO:0000256" key="7">
    <source>
        <dbReference type="ARBA" id="ARBA00022634"/>
    </source>
</evidence>
<dbReference type="Proteomes" id="UP000199518">
    <property type="component" value="Unassembled WGS sequence"/>
</dbReference>
<dbReference type="Pfam" id="PF02811">
    <property type="entry name" value="PHP"/>
    <property type="match status" value="1"/>
</dbReference>
<dbReference type="SMART" id="SM00278">
    <property type="entry name" value="HhH1"/>
    <property type="match status" value="3"/>
</dbReference>
<feature type="domain" description="Polymerase/histidinol phosphatase N-terminal" evidence="23">
    <location>
        <begin position="339"/>
        <end position="418"/>
    </location>
</feature>
<dbReference type="Gene3D" id="3.20.20.140">
    <property type="entry name" value="Metal-dependent hydrolases"/>
    <property type="match status" value="1"/>
</dbReference>
<dbReference type="InterPro" id="IPR003583">
    <property type="entry name" value="Hlx-hairpin-Hlx_DNA-bd_motif"/>
</dbReference>
<dbReference type="GO" id="GO:0042578">
    <property type="term" value="F:phosphoric ester hydrolase activity"/>
    <property type="evidence" value="ECO:0007669"/>
    <property type="project" value="TreeGrafter"/>
</dbReference>
<dbReference type="SMART" id="SM00483">
    <property type="entry name" value="POLXc"/>
    <property type="match status" value="1"/>
</dbReference>
<keyword evidence="13" id="KW-0239">DNA-directed DNA polymerase</keyword>
<gene>
    <name evidence="25" type="ORF">SAMN05421753_107181</name>
</gene>
<dbReference type="NCBIfam" id="NF006375">
    <property type="entry name" value="PRK08609.1"/>
    <property type="match status" value="1"/>
</dbReference>
<evidence type="ECO:0000256" key="3">
    <source>
        <dbReference type="ARBA" id="ARBA00012417"/>
    </source>
</evidence>
<evidence type="ECO:0000256" key="15">
    <source>
        <dbReference type="ARBA" id="ARBA00023204"/>
    </source>
</evidence>
<dbReference type="RefSeq" id="WP_092050064.1">
    <property type="nucleotide sequence ID" value="NZ_FOQD01000007.1"/>
</dbReference>
<keyword evidence="26" id="KW-1185">Reference proteome</keyword>
<comment type="catalytic activity">
    <reaction evidence="21">
        <text>DNA(n) + a 2'-deoxyribonucleoside 5'-triphosphate = DNA(n+1) + diphosphate</text>
        <dbReference type="Rhea" id="RHEA:22508"/>
        <dbReference type="Rhea" id="RHEA-COMP:17339"/>
        <dbReference type="Rhea" id="RHEA-COMP:17340"/>
        <dbReference type="ChEBI" id="CHEBI:33019"/>
        <dbReference type="ChEBI" id="CHEBI:61560"/>
        <dbReference type="ChEBI" id="CHEBI:173112"/>
        <dbReference type="EC" id="2.7.7.7"/>
    </reaction>
</comment>
<keyword evidence="11" id="KW-0227">DNA damage</keyword>
<dbReference type="Pfam" id="PF14716">
    <property type="entry name" value="HHH_8"/>
    <property type="match status" value="1"/>
</dbReference>
<comment type="catalytic activity">
    <reaction evidence="19">
        <text>a 5'-end 2'-deoxyribose-2'-deoxyribonucleotide-DNA = (2E,4S)-4-hydroxypenten-2-al-5-phosphate + a 5'-end 5'-phospho-2'-deoxyribonucleoside-DNA + H(+)</text>
        <dbReference type="Rhea" id="RHEA:76255"/>
        <dbReference type="Rhea" id="RHEA-COMP:13180"/>
        <dbReference type="Rhea" id="RHEA-COMP:18657"/>
        <dbReference type="ChEBI" id="CHEBI:15378"/>
        <dbReference type="ChEBI" id="CHEBI:136412"/>
        <dbReference type="ChEBI" id="CHEBI:195194"/>
        <dbReference type="ChEBI" id="CHEBI:195195"/>
    </reaction>
</comment>
<comment type="subcellular location">
    <subcellularLocation>
        <location evidence="2">Cytoplasm</location>
    </subcellularLocation>
</comment>
<dbReference type="InterPro" id="IPR004013">
    <property type="entry name" value="PHP_dom"/>
</dbReference>
<evidence type="ECO:0000256" key="19">
    <source>
        <dbReference type="ARBA" id="ARBA00044678"/>
    </source>
</evidence>
<dbReference type="PIRSF" id="PIRSF005047">
    <property type="entry name" value="UCP005047_YshC"/>
    <property type="match status" value="1"/>
</dbReference>
<dbReference type="GO" id="GO:0005829">
    <property type="term" value="C:cytosol"/>
    <property type="evidence" value="ECO:0007669"/>
    <property type="project" value="TreeGrafter"/>
</dbReference>
<accession>A0A1I3GZ00</accession>
<evidence type="ECO:0000313" key="26">
    <source>
        <dbReference type="Proteomes" id="UP000199518"/>
    </source>
</evidence>
<dbReference type="PANTHER" id="PTHR36928:SF1">
    <property type="entry name" value="PHOSPHATASE YCDX-RELATED"/>
    <property type="match status" value="1"/>
</dbReference>
<evidence type="ECO:0000256" key="12">
    <source>
        <dbReference type="ARBA" id="ARBA00022843"/>
    </source>
</evidence>
<dbReference type="EC" id="2.7.7.7" evidence="3"/>
<dbReference type="GO" id="GO:0003887">
    <property type="term" value="F:DNA-directed DNA polymerase activity"/>
    <property type="evidence" value="ECO:0007669"/>
    <property type="project" value="UniProtKB-KW"/>
</dbReference>
<evidence type="ECO:0000256" key="16">
    <source>
        <dbReference type="ARBA" id="ARBA00035717"/>
    </source>
</evidence>
<evidence type="ECO:0000256" key="2">
    <source>
        <dbReference type="ARBA" id="ARBA00004496"/>
    </source>
</evidence>
<dbReference type="EMBL" id="FOQD01000007">
    <property type="protein sequence ID" value="SFI28532.1"/>
    <property type="molecule type" value="Genomic_DNA"/>
</dbReference>
<dbReference type="InterPro" id="IPR047967">
    <property type="entry name" value="PolX_PHP"/>
</dbReference>
<dbReference type="GO" id="GO:0140078">
    <property type="term" value="F:class I DNA-(apurinic or apyrimidinic site) endonuclease activity"/>
    <property type="evidence" value="ECO:0007669"/>
    <property type="project" value="UniProtKB-EC"/>
</dbReference>
<dbReference type="InterPro" id="IPR043519">
    <property type="entry name" value="NT_sf"/>
</dbReference>
<evidence type="ECO:0000259" key="23">
    <source>
        <dbReference type="SMART" id="SM00481"/>
    </source>
</evidence>
<dbReference type="InterPro" id="IPR028207">
    <property type="entry name" value="DNA_pol_B_palm_palm"/>
</dbReference>
<dbReference type="CDD" id="cd00141">
    <property type="entry name" value="NT_POLXc"/>
    <property type="match status" value="1"/>
</dbReference>
<comment type="function">
    <text evidence="20">Repair polymerase that plays a key role in base-excision repair. During this process, the damaged base is excised by specific DNA glycosylases, the DNA backbone is nicked at the abasic site by an apurinic/apyrimidic (AP) endonuclease, and POLB removes 5'-deoxyribose-phosphate from the preincised AP site acting as a 5'-deoxyribose-phosphate lyase (5'-dRP lyase); through its DNA polymerase activity, it adds one nucleotide to the 3' end of the arising single-nucleotide gap. Conducts 'gap-filling' DNA synthesis in a stepwise distributive fashion rather than in a processive fashion as for other DNA polymerases. It is also able to cleave sugar-phosphate bonds 3' to an intact AP site, acting as an AP lyase.</text>
</comment>
<feature type="domain" description="Helix-hairpin-helix DNA-binding motif class 1" evidence="22">
    <location>
        <begin position="93"/>
        <end position="112"/>
    </location>
</feature>
<evidence type="ECO:0000256" key="1">
    <source>
        <dbReference type="ARBA" id="ARBA00001946"/>
    </source>
</evidence>
<evidence type="ECO:0000256" key="8">
    <source>
        <dbReference type="ARBA" id="ARBA00022679"/>
    </source>
</evidence>
<evidence type="ECO:0000256" key="9">
    <source>
        <dbReference type="ARBA" id="ARBA00022695"/>
    </source>
</evidence>
<keyword evidence="14" id="KW-0915">Sodium</keyword>
<reference evidence="26" key="1">
    <citation type="submission" date="2016-10" db="EMBL/GenBank/DDBJ databases">
        <authorList>
            <person name="Varghese N."/>
            <person name="Submissions S."/>
        </authorList>
    </citation>
    <scope>NUCLEOTIDE SEQUENCE [LARGE SCALE GENOMIC DNA]</scope>
    <source>
        <strain evidence="26">DSM 26348</strain>
    </source>
</reference>
<dbReference type="InterPro" id="IPR022311">
    <property type="entry name" value="PolX-like"/>
</dbReference>
<protein>
    <recommendedName>
        <fullName evidence="5">DNA polymerase beta</fullName>
        <ecNumber evidence="3">2.7.7.7</ecNumber>
        <ecNumber evidence="4">4.2.99.18</ecNumber>
    </recommendedName>
    <alternativeName>
        <fullName evidence="16">5'-deoxyribose-phosphate lyase</fullName>
    </alternativeName>
    <alternativeName>
        <fullName evidence="17">AP lyase</fullName>
    </alternativeName>
</protein>
<dbReference type="InterPro" id="IPR010996">
    <property type="entry name" value="HHH_MUS81"/>
</dbReference>
<dbReference type="Gene3D" id="3.30.460.10">
    <property type="entry name" value="Beta Polymerase, domain 2"/>
    <property type="match status" value="1"/>
</dbReference>
<dbReference type="Pfam" id="PF14791">
    <property type="entry name" value="DNA_pol_B_thumb"/>
    <property type="match status" value="1"/>
</dbReference>
<keyword evidence="12" id="KW-0832">Ubl conjugation</keyword>
<organism evidence="25 26">
    <name type="scientific">Planctomicrobium piriforme</name>
    <dbReference type="NCBI Taxonomy" id="1576369"/>
    <lineage>
        <taxon>Bacteria</taxon>
        <taxon>Pseudomonadati</taxon>
        <taxon>Planctomycetota</taxon>
        <taxon>Planctomycetia</taxon>
        <taxon>Planctomycetales</taxon>
        <taxon>Planctomycetaceae</taxon>
        <taxon>Planctomicrobium</taxon>
    </lineage>
</organism>
<comment type="cofactor">
    <cofactor evidence="1">
        <name>Mg(2+)</name>
        <dbReference type="ChEBI" id="CHEBI:18420"/>
    </cofactor>
</comment>
<keyword evidence="9" id="KW-0548">Nucleotidyltransferase</keyword>
<dbReference type="InterPro" id="IPR002008">
    <property type="entry name" value="DNA_pol_X_beta-like"/>
</dbReference>
<keyword evidence="10" id="KW-0235">DNA replication</keyword>
<dbReference type="SUPFAM" id="SSF47802">
    <property type="entry name" value="DNA polymerase beta, N-terminal domain-like"/>
    <property type="match status" value="1"/>
</dbReference>
<dbReference type="STRING" id="1576369.SAMN05421753_107181"/>
<dbReference type="PANTHER" id="PTHR36928">
    <property type="entry name" value="PHOSPHATASE YCDX-RELATED"/>
    <property type="match status" value="1"/>
</dbReference>
<evidence type="ECO:0000256" key="10">
    <source>
        <dbReference type="ARBA" id="ARBA00022705"/>
    </source>
</evidence>
<evidence type="ECO:0000256" key="20">
    <source>
        <dbReference type="ARBA" id="ARBA00045548"/>
    </source>
</evidence>
<dbReference type="Pfam" id="PF14520">
    <property type="entry name" value="HHH_5"/>
    <property type="match status" value="1"/>
</dbReference>
<dbReference type="InterPro" id="IPR050243">
    <property type="entry name" value="PHP_phosphatase"/>
</dbReference>
<sequence length="573" mass="63196">MHNLEIANRLEETASLLELQEANAFRVRAYRNAARTIGDLSEAVAEMVGENPEDLKNLSGVGKDIAAKIVQLVREGSFPLLAELRAQFPAGLLQIMHLPGLGPKKAALLHKELGIQNAEELKAAAVAGKVAELKGFGKKTEQTILASLEQFDRFGQRVLISEARAAAERILHDLELLPGVAQAAIAGSCRRRLETCGDLDLLVTSADAEGAMAALAQHDLVESVLAKGPTKQRVRLRDGLELDLRVVPEESFGAALQYFTGSKEHNIVIRRRATERGLKLNEYGLFDGETAVAGRTEAEIYEAVGLPWIPPELRENRGEIELAEQNALPDLLKLEDIQADLHMHTTASDGTASIREMIEAARERGRKYIAITDHSKRVSMANGLDATRLRKHWAEIRKIREEYSDIDVLLGVECDILENADLDLEDDVLAEADWVLAVLHYGLKQPREQIMLRLLNAIRNPHVCAIGHPSGRMVGRRAGADIHYPDLFKAAADHGVMLEINANPHRLDLDDLQAHAAREHGIPIVINTDAHSTAGMDVMEYGVDQARRAGLTKKDVANTRSLKQFQRLLRTRS</sequence>
<dbReference type="InterPro" id="IPR016195">
    <property type="entry name" value="Pol/histidinol_Pase-like"/>
</dbReference>
<evidence type="ECO:0000256" key="4">
    <source>
        <dbReference type="ARBA" id="ARBA00012720"/>
    </source>
</evidence>
<dbReference type="Gene3D" id="1.10.150.20">
    <property type="entry name" value="5' to 3' exonuclease, C-terminal subdomain"/>
    <property type="match status" value="1"/>
</dbReference>
<keyword evidence="6" id="KW-0488">Methylation</keyword>
<dbReference type="PRINTS" id="PR00870">
    <property type="entry name" value="DNAPOLXBETA"/>
</dbReference>
<dbReference type="InterPro" id="IPR037160">
    <property type="entry name" value="DNA_Pol_thumb_sf"/>
</dbReference>